<evidence type="ECO:0000259" key="4">
    <source>
        <dbReference type="PROSITE" id="PS01124"/>
    </source>
</evidence>
<reference evidence="6" key="1">
    <citation type="journal article" date="2021" name="Science">
        <title>Hunting the eagle killer: A cyanobacterial neurotoxin causes vacuolar myelinopathy.</title>
        <authorList>
            <person name="Breinlinger S."/>
            <person name="Phillips T.J."/>
            <person name="Haram B.N."/>
            <person name="Mares J."/>
            <person name="Martinez Yerena J.A."/>
            <person name="Hrouzek P."/>
            <person name="Sobotka R."/>
            <person name="Henderson W.M."/>
            <person name="Schmieder P."/>
            <person name="Williams S.M."/>
            <person name="Lauderdale J.D."/>
            <person name="Wilde H.D."/>
            <person name="Gerrin W."/>
            <person name="Kust A."/>
            <person name="Washington J.W."/>
            <person name="Wagner C."/>
            <person name="Geier B."/>
            <person name="Liebeke M."/>
            <person name="Enke H."/>
            <person name="Niedermeyer T.H.J."/>
            <person name="Wilde S.B."/>
        </authorList>
    </citation>
    <scope>NUCLEOTIDE SEQUENCE [LARGE SCALE GENOMIC DNA]</scope>
    <source>
        <strain evidence="6">Thurmond2011</strain>
    </source>
</reference>
<dbReference type="EMBL" id="JAALHA020000032">
    <property type="protein sequence ID" value="MDR9900291.1"/>
    <property type="molecule type" value="Genomic_DNA"/>
</dbReference>
<dbReference type="SUPFAM" id="SSF46689">
    <property type="entry name" value="Homeodomain-like"/>
    <property type="match status" value="2"/>
</dbReference>
<keyword evidence="6" id="KW-1185">Reference proteome</keyword>
<evidence type="ECO:0000256" key="1">
    <source>
        <dbReference type="ARBA" id="ARBA00023015"/>
    </source>
</evidence>
<dbReference type="InterPro" id="IPR018060">
    <property type="entry name" value="HTH_AraC"/>
</dbReference>
<dbReference type="Pfam" id="PF12833">
    <property type="entry name" value="HTH_18"/>
    <property type="match status" value="1"/>
</dbReference>
<proteinExistence type="predicted"/>
<dbReference type="SMART" id="SM00342">
    <property type="entry name" value="HTH_ARAC"/>
    <property type="match status" value="1"/>
</dbReference>
<dbReference type="InterPro" id="IPR050204">
    <property type="entry name" value="AraC_XylS_family_regulators"/>
</dbReference>
<evidence type="ECO:0000256" key="2">
    <source>
        <dbReference type="ARBA" id="ARBA00023125"/>
    </source>
</evidence>
<sequence>MSVKQHLLIDCVDWSDLVSNPPLLDSFQQNWNSIQLAHCRIPSVDIPEISNSQHVVVIPVGHQVVDLELVIEGHWQTISYKEKDFSSGCIELFPANLPHKLRCHTTVERMELIHCYLEPKFLAEIAYESVNPDRVELLLTPKKADPLIAQIGLALKSSLEVDAAGSRFYADVMATAMAAHLLRGYSTRNHCFREYEDGLSRQKLKQVIEYIQSHLGENLSLSEIANELSMSQYYFCRLFKRSTGMSPHQYLIHQRVEWAKHLLKDPEQTITDIAFECGFANPSHFAKYFRQCTGMNPKEFRKKNSKILL</sequence>
<dbReference type="PRINTS" id="PR00032">
    <property type="entry name" value="HTHARAC"/>
</dbReference>
<keyword evidence="3" id="KW-0804">Transcription</keyword>
<keyword evidence="2" id="KW-0238">DNA-binding</keyword>
<evidence type="ECO:0000256" key="3">
    <source>
        <dbReference type="ARBA" id="ARBA00023163"/>
    </source>
</evidence>
<evidence type="ECO:0000313" key="6">
    <source>
        <dbReference type="Proteomes" id="UP000667802"/>
    </source>
</evidence>
<feature type="domain" description="HTH araC/xylS-type" evidence="4">
    <location>
        <begin position="205"/>
        <end position="303"/>
    </location>
</feature>
<dbReference type="PANTHER" id="PTHR46796:SF6">
    <property type="entry name" value="ARAC SUBFAMILY"/>
    <property type="match status" value="1"/>
</dbReference>
<dbReference type="InterPro" id="IPR020449">
    <property type="entry name" value="Tscrpt_reg_AraC-type_HTH"/>
</dbReference>
<organism evidence="5 6">
    <name type="scientific">Aetokthonos hydrillicola Thurmond2011</name>
    <dbReference type="NCBI Taxonomy" id="2712845"/>
    <lineage>
        <taxon>Bacteria</taxon>
        <taxon>Bacillati</taxon>
        <taxon>Cyanobacteriota</taxon>
        <taxon>Cyanophyceae</taxon>
        <taxon>Nostocales</taxon>
        <taxon>Hapalosiphonaceae</taxon>
        <taxon>Aetokthonos</taxon>
    </lineage>
</organism>
<dbReference type="InterPro" id="IPR018062">
    <property type="entry name" value="HTH_AraC-typ_CS"/>
</dbReference>
<dbReference type="PROSITE" id="PS00041">
    <property type="entry name" value="HTH_ARAC_FAMILY_1"/>
    <property type="match status" value="1"/>
</dbReference>
<protein>
    <submittedName>
        <fullName evidence="5">AraC family transcriptional regulator</fullName>
    </submittedName>
</protein>
<name>A0AAP5M9L1_9CYAN</name>
<gene>
    <name evidence="5" type="ORF">G7B40_037940</name>
</gene>
<keyword evidence="1" id="KW-0805">Transcription regulation</keyword>
<dbReference type="PROSITE" id="PS01124">
    <property type="entry name" value="HTH_ARAC_FAMILY_2"/>
    <property type="match status" value="1"/>
</dbReference>
<accession>A0AAP5M9L1</accession>
<comment type="caution">
    <text evidence="5">The sequence shown here is derived from an EMBL/GenBank/DDBJ whole genome shotgun (WGS) entry which is preliminary data.</text>
</comment>
<dbReference type="PANTHER" id="PTHR46796">
    <property type="entry name" value="HTH-TYPE TRANSCRIPTIONAL ACTIVATOR RHAS-RELATED"/>
    <property type="match status" value="1"/>
</dbReference>
<dbReference type="GO" id="GO:0003700">
    <property type="term" value="F:DNA-binding transcription factor activity"/>
    <property type="evidence" value="ECO:0007669"/>
    <property type="project" value="InterPro"/>
</dbReference>
<dbReference type="AlphaFoldDB" id="A0AAP5M9L1"/>
<dbReference type="Proteomes" id="UP000667802">
    <property type="component" value="Unassembled WGS sequence"/>
</dbReference>
<dbReference type="GO" id="GO:0043565">
    <property type="term" value="F:sequence-specific DNA binding"/>
    <property type="evidence" value="ECO:0007669"/>
    <property type="project" value="InterPro"/>
</dbReference>
<evidence type="ECO:0000313" key="5">
    <source>
        <dbReference type="EMBL" id="MDR9900291.1"/>
    </source>
</evidence>
<dbReference type="Gene3D" id="1.10.10.60">
    <property type="entry name" value="Homeodomain-like"/>
    <property type="match status" value="2"/>
</dbReference>
<dbReference type="InterPro" id="IPR009057">
    <property type="entry name" value="Homeodomain-like_sf"/>
</dbReference>